<comment type="similarity">
    <text evidence="2">Belongs to the NrfD family.</text>
</comment>
<keyword evidence="6 7" id="KW-0472">Membrane</keyword>
<feature type="transmembrane region" description="Helical" evidence="7">
    <location>
        <begin position="364"/>
        <end position="384"/>
    </location>
</feature>
<evidence type="ECO:0000256" key="5">
    <source>
        <dbReference type="ARBA" id="ARBA00022989"/>
    </source>
</evidence>
<dbReference type="EMBL" id="CP001684">
    <property type="protein sequence ID" value="ACV23770.1"/>
    <property type="molecule type" value="Genomic_DNA"/>
</dbReference>
<comment type="subcellular location">
    <subcellularLocation>
        <location evidence="1">Cell membrane</location>
        <topology evidence="1">Multi-pass membrane protein</topology>
    </subcellularLocation>
</comment>
<dbReference type="KEGG" id="shi:Shel_27750"/>
<organism evidence="8 9">
    <name type="scientific">Slackia heliotrinireducens (strain ATCC 29202 / DSM 20476 / NCTC 11029 / RHS 1)</name>
    <name type="common">Peptococcus heliotrinreducens</name>
    <dbReference type="NCBI Taxonomy" id="471855"/>
    <lineage>
        <taxon>Bacteria</taxon>
        <taxon>Bacillati</taxon>
        <taxon>Actinomycetota</taxon>
        <taxon>Coriobacteriia</taxon>
        <taxon>Eggerthellales</taxon>
        <taxon>Eggerthellaceae</taxon>
        <taxon>Slackia</taxon>
    </lineage>
</organism>
<evidence type="ECO:0000256" key="4">
    <source>
        <dbReference type="ARBA" id="ARBA00022692"/>
    </source>
</evidence>
<feature type="transmembrane region" description="Helical" evidence="7">
    <location>
        <begin position="120"/>
        <end position="141"/>
    </location>
</feature>
<sequence>MAKLMKNPLVIGLAAIVLIGFGMYVYQLANGLGVTGMNNSTSWGAYLTCFMFFVGLSAGGLIVASSASIFHVEKYKAVALPAVICSLVCICAAGLCVLIDLGGIQRIWRMFTGMNFLSPLAWDVCVITIYIIINLFYLYFMCSKKADPAKVSIVSRFALPVAILVHSVTAWVFGMEIAREAWHTAILAPIFVASALDSGLALLLLALFALRVRGIFHTADELITSLAGLLCACVSVDFYFIFCEILTTAYNGTEGGMAVINTLLFGGTAPFFWFEIVCGLGVPFIILVFAKNRRNMKLVGIASALIVAGVFCKRCWLMFTGFATPNIVGANGITLGTTAAQTGGAANMWSVLGTYMPTLPEVCISVSVFALAGLAFIVLCHALIKPQA</sequence>
<keyword evidence="9" id="KW-1185">Reference proteome</keyword>
<proteinExistence type="inferred from homology"/>
<keyword evidence="3" id="KW-1003">Cell membrane</keyword>
<dbReference type="Gene3D" id="1.20.1630.10">
    <property type="entry name" value="Formate dehydrogenase/DMSO reductase domain"/>
    <property type="match status" value="1"/>
</dbReference>
<keyword evidence="5 7" id="KW-1133">Transmembrane helix</keyword>
<dbReference type="PANTHER" id="PTHR34856:SF2">
    <property type="entry name" value="PROTEIN NRFD"/>
    <property type="match status" value="1"/>
</dbReference>
<feature type="transmembrane region" description="Helical" evidence="7">
    <location>
        <begin position="153"/>
        <end position="174"/>
    </location>
</feature>
<evidence type="ECO:0000256" key="6">
    <source>
        <dbReference type="ARBA" id="ARBA00023136"/>
    </source>
</evidence>
<dbReference type="RefSeq" id="WP_012799865.1">
    <property type="nucleotide sequence ID" value="NC_013165.1"/>
</dbReference>
<dbReference type="PANTHER" id="PTHR34856">
    <property type="entry name" value="PROTEIN NRFD"/>
    <property type="match status" value="1"/>
</dbReference>
<dbReference type="HOGENOM" id="CLU_045348_4_0_11"/>
<dbReference type="STRING" id="471855.Shel_27750"/>
<dbReference type="eggNOG" id="COG5557">
    <property type="taxonomic scope" value="Bacteria"/>
</dbReference>
<feature type="transmembrane region" description="Helical" evidence="7">
    <location>
        <begin position="45"/>
        <end position="70"/>
    </location>
</feature>
<name>C7N434_SLAHD</name>
<dbReference type="InterPro" id="IPR005614">
    <property type="entry name" value="NrfD-like"/>
</dbReference>
<evidence type="ECO:0000313" key="9">
    <source>
        <dbReference type="Proteomes" id="UP000002026"/>
    </source>
</evidence>
<evidence type="ECO:0000256" key="2">
    <source>
        <dbReference type="ARBA" id="ARBA00008929"/>
    </source>
</evidence>
<feature type="transmembrane region" description="Helical" evidence="7">
    <location>
        <begin position="186"/>
        <end position="210"/>
    </location>
</feature>
<dbReference type="Proteomes" id="UP000002026">
    <property type="component" value="Chromosome"/>
</dbReference>
<feature type="transmembrane region" description="Helical" evidence="7">
    <location>
        <begin position="271"/>
        <end position="290"/>
    </location>
</feature>
<evidence type="ECO:0000256" key="7">
    <source>
        <dbReference type="SAM" id="Phobius"/>
    </source>
</evidence>
<evidence type="ECO:0000256" key="1">
    <source>
        <dbReference type="ARBA" id="ARBA00004651"/>
    </source>
</evidence>
<evidence type="ECO:0000313" key="8">
    <source>
        <dbReference type="EMBL" id="ACV23770.1"/>
    </source>
</evidence>
<protein>
    <submittedName>
        <fullName evidence="8">Polysulphide reductase</fullName>
    </submittedName>
</protein>
<feature type="transmembrane region" description="Helical" evidence="7">
    <location>
        <begin position="77"/>
        <end position="100"/>
    </location>
</feature>
<keyword evidence="4 7" id="KW-0812">Transmembrane</keyword>
<dbReference type="Pfam" id="PF03916">
    <property type="entry name" value="NrfD"/>
    <property type="match status" value="1"/>
</dbReference>
<feature type="transmembrane region" description="Helical" evidence="7">
    <location>
        <begin position="297"/>
        <end position="319"/>
    </location>
</feature>
<gene>
    <name evidence="8" type="ordered locus">Shel_27750</name>
</gene>
<dbReference type="GO" id="GO:0005886">
    <property type="term" value="C:plasma membrane"/>
    <property type="evidence" value="ECO:0007669"/>
    <property type="project" value="UniProtKB-SubCell"/>
</dbReference>
<dbReference type="AlphaFoldDB" id="C7N434"/>
<feature type="transmembrane region" description="Helical" evidence="7">
    <location>
        <begin position="222"/>
        <end position="242"/>
    </location>
</feature>
<feature type="transmembrane region" description="Helical" evidence="7">
    <location>
        <begin position="7"/>
        <end position="25"/>
    </location>
</feature>
<reference evidence="8 9" key="1">
    <citation type="journal article" date="2009" name="Stand. Genomic Sci.">
        <title>Complete genome sequence of Slackia heliotrinireducens type strain (RHS 1).</title>
        <authorList>
            <person name="Pukall R."/>
            <person name="Lapidus A."/>
            <person name="Nolan M."/>
            <person name="Copeland A."/>
            <person name="Glavina Del Rio T."/>
            <person name="Lucas S."/>
            <person name="Chen F."/>
            <person name="Tice H."/>
            <person name="Cheng J.F."/>
            <person name="Chertkov O."/>
            <person name="Bruce D."/>
            <person name="Goodwin L."/>
            <person name="Kuske C."/>
            <person name="Brettin T."/>
            <person name="Detter J.C."/>
            <person name="Han C."/>
            <person name="Pitluck S."/>
            <person name="Pati A."/>
            <person name="Mavrommatis K."/>
            <person name="Ivanova N."/>
            <person name="Ovchinnikova G."/>
            <person name="Chen A."/>
            <person name="Palaniappan K."/>
            <person name="Schneider S."/>
            <person name="Rohde M."/>
            <person name="Chain P."/>
            <person name="D'haeseleer P."/>
            <person name="Goker M."/>
            <person name="Bristow J."/>
            <person name="Eisen J.A."/>
            <person name="Markowitz V."/>
            <person name="Kyrpides N.C."/>
            <person name="Klenk H.P."/>
            <person name="Hugenholtz P."/>
        </authorList>
    </citation>
    <scope>NUCLEOTIDE SEQUENCE [LARGE SCALE GENOMIC DNA]</scope>
    <source>
        <strain evidence="9">ATCC 29202 / DSM 20476 / NCTC 11029 / RHS 1</strain>
    </source>
</reference>
<dbReference type="InterPro" id="IPR052049">
    <property type="entry name" value="Electron_transfer_protein"/>
</dbReference>
<evidence type="ECO:0000256" key="3">
    <source>
        <dbReference type="ARBA" id="ARBA00022475"/>
    </source>
</evidence>
<accession>C7N434</accession>